<gene>
    <name evidence="2" type="ORF">PV08_07090</name>
</gene>
<dbReference type="VEuPathDB" id="FungiDB:PV08_07090"/>
<dbReference type="GO" id="GO:0005829">
    <property type="term" value="C:cytosol"/>
    <property type="evidence" value="ECO:0007669"/>
    <property type="project" value="TreeGrafter"/>
</dbReference>
<evidence type="ECO:0000259" key="1">
    <source>
        <dbReference type="Pfam" id="PF07859"/>
    </source>
</evidence>
<protein>
    <recommendedName>
        <fullName evidence="1">Alpha/beta hydrolase fold-3 domain-containing protein</fullName>
    </recommendedName>
</protein>
<dbReference type="AlphaFoldDB" id="A0A0D2B5W1"/>
<name>A0A0D2B5W1_9EURO</name>
<organism evidence="2 3">
    <name type="scientific">Exophiala spinifera</name>
    <dbReference type="NCBI Taxonomy" id="91928"/>
    <lineage>
        <taxon>Eukaryota</taxon>
        <taxon>Fungi</taxon>
        <taxon>Dikarya</taxon>
        <taxon>Ascomycota</taxon>
        <taxon>Pezizomycotina</taxon>
        <taxon>Eurotiomycetes</taxon>
        <taxon>Chaetothyriomycetidae</taxon>
        <taxon>Chaetothyriales</taxon>
        <taxon>Herpotrichiellaceae</taxon>
        <taxon>Exophiala</taxon>
    </lineage>
</organism>
<sequence length="238" mass="27040">MLTLFDAFQDLCCCVINVAYRRAPEHPFPTPTNDVFAVYDWIYDNQRRLGINGTICLGGTSAGASLALTTLLQRANLGLPLPAALVMVAPAQLDNTLTTENSCEWRRRQYAPWTGVETALSFRQLYLPDGPRRESWVQNPMKVPDEILSKVTLPPTFCLTMECDIFFGEADAFCERLYNKKHFVRELIYEGLPHMALSMGQVFPEVYDKMRDIFMRIFDVDMRVFAGLSWPPQKAALA</sequence>
<dbReference type="RefSeq" id="XP_016234524.1">
    <property type="nucleotide sequence ID" value="XM_016381422.1"/>
</dbReference>
<dbReference type="PANTHER" id="PTHR23025">
    <property type="entry name" value="TRIACYLGLYCEROL LIPASE"/>
    <property type="match status" value="1"/>
</dbReference>
<dbReference type="OrthoDB" id="408631at2759"/>
<dbReference type="Proteomes" id="UP000053328">
    <property type="component" value="Unassembled WGS sequence"/>
</dbReference>
<dbReference type="InterPro" id="IPR029058">
    <property type="entry name" value="AB_hydrolase_fold"/>
</dbReference>
<evidence type="ECO:0000313" key="3">
    <source>
        <dbReference type="Proteomes" id="UP000053328"/>
    </source>
</evidence>
<dbReference type="InterPro" id="IPR013094">
    <property type="entry name" value="AB_hydrolase_3"/>
</dbReference>
<dbReference type="GeneID" id="27334173"/>
<dbReference type="STRING" id="91928.A0A0D2B5W1"/>
<dbReference type="SUPFAM" id="SSF53474">
    <property type="entry name" value="alpha/beta-Hydrolases"/>
    <property type="match status" value="1"/>
</dbReference>
<dbReference type="GO" id="GO:0019433">
    <property type="term" value="P:triglyceride catabolic process"/>
    <property type="evidence" value="ECO:0007669"/>
    <property type="project" value="TreeGrafter"/>
</dbReference>
<reference evidence="2 3" key="1">
    <citation type="submission" date="2015-01" db="EMBL/GenBank/DDBJ databases">
        <title>The Genome Sequence of Exophiala spinifera CBS89968.</title>
        <authorList>
            <consortium name="The Broad Institute Genomics Platform"/>
            <person name="Cuomo C."/>
            <person name="de Hoog S."/>
            <person name="Gorbushina A."/>
            <person name="Stielow B."/>
            <person name="Teixiera M."/>
            <person name="Abouelleil A."/>
            <person name="Chapman S.B."/>
            <person name="Priest M."/>
            <person name="Young S.K."/>
            <person name="Wortman J."/>
            <person name="Nusbaum C."/>
            <person name="Birren B."/>
        </authorList>
    </citation>
    <scope>NUCLEOTIDE SEQUENCE [LARGE SCALE GENOMIC DNA]</scope>
    <source>
        <strain evidence="2 3">CBS 89968</strain>
    </source>
</reference>
<dbReference type="EMBL" id="KN847496">
    <property type="protein sequence ID" value="KIW14308.1"/>
    <property type="molecule type" value="Genomic_DNA"/>
</dbReference>
<dbReference type="HOGENOM" id="CLU_1165823_0_0_1"/>
<dbReference type="PANTHER" id="PTHR23025:SF3">
    <property type="entry name" value="HORMONE-SENSITIVE LIPASE"/>
    <property type="match status" value="1"/>
</dbReference>
<dbReference type="GO" id="GO:0004771">
    <property type="term" value="F:sterol ester esterase activity"/>
    <property type="evidence" value="ECO:0007669"/>
    <property type="project" value="TreeGrafter"/>
</dbReference>
<proteinExistence type="predicted"/>
<keyword evidence="3" id="KW-1185">Reference proteome</keyword>
<accession>A0A0D2B5W1</accession>
<evidence type="ECO:0000313" key="2">
    <source>
        <dbReference type="EMBL" id="KIW14308.1"/>
    </source>
</evidence>
<dbReference type="Gene3D" id="3.40.50.1820">
    <property type="entry name" value="alpha/beta hydrolase"/>
    <property type="match status" value="1"/>
</dbReference>
<dbReference type="GO" id="GO:0004806">
    <property type="term" value="F:triacylglycerol lipase activity"/>
    <property type="evidence" value="ECO:0007669"/>
    <property type="project" value="TreeGrafter"/>
</dbReference>
<dbReference type="Pfam" id="PF07859">
    <property type="entry name" value="Abhydrolase_3"/>
    <property type="match status" value="1"/>
</dbReference>
<feature type="domain" description="Alpha/beta hydrolase fold-3" evidence="1">
    <location>
        <begin position="11"/>
        <end position="196"/>
    </location>
</feature>